<dbReference type="RefSeq" id="WP_179907044.1">
    <property type="nucleotide sequence ID" value="NZ_JACBXS010000037.1"/>
</dbReference>
<protein>
    <submittedName>
        <fullName evidence="1">Uncharacterized protein</fullName>
    </submittedName>
</protein>
<accession>A0A7Z0I1K6</accession>
<organism evidence="1 2">
    <name type="scientific">Rhabdonatronobacter sediminivivens</name>
    <dbReference type="NCBI Taxonomy" id="2743469"/>
    <lineage>
        <taxon>Bacteria</taxon>
        <taxon>Pseudomonadati</taxon>
        <taxon>Pseudomonadota</taxon>
        <taxon>Alphaproteobacteria</taxon>
        <taxon>Rhodobacterales</taxon>
        <taxon>Paracoccaceae</taxon>
        <taxon>Rhabdonatronobacter</taxon>
    </lineage>
</organism>
<gene>
    <name evidence="1" type="ORF">HUK65_14755</name>
</gene>
<proteinExistence type="predicted"/>
<name>A0A7Z0I1K6_9RHOB</name>
<comment type="caution">
    <text evidence="1">The sequence shown here is derived from an EMBL/GenBank/DDBJ whole genome shotgun (WGS) entry which is preliminary data.</text>
</comment>
<dbReference type="AlphaFoldDB" id="A0A7Z0I1K6"/>
<dbReference type="Proteomes" id="UP000529417">
    <property type="component" value="Unassembled WGS sequence"/>
</dbReference>
<reference evidence="1 2" key="1">
    <citation type="journal article" date="2000" name="Arch. Microbiol.">
        <title>Rhodobaca bogoriensis gen. nov. and sp. nov., an alkaliphilic purple nonsulfur bacterium from African Rift Valley soda lakes.</title>
        <authorList>
            <person name="Milford A.D."/>
            <person name="Achenbach L.A."/>
            <person name="Jung D.O."/>
            <person name="Madigan M.T."/>
        </authorList>
    </citation>
    <scope>NUCLEOTIDE SEQUENCE [LARGE SCALE GENOMIC DNA]</scope>
    <source>
        <strain evidence="1 2">2376</strain>
    </source>
</reference>
<evidence type="ECO:0000313" key="2">
    <source>
        <dbReference type="Proteomes" id="UP000529417"/>
    </source>
</evidence>
<evidence type="ECO:0000313" key="1">
    <source>
        <dbReference type="EMBL" id="NYS26248.1"/>
    </source>
</evidence>
<dbReference type="EMBL" id="JACBXS010000037">
    <property type="protein sequence ID" value="NYS26248.1"/>
    <property type="molecule type" value="Genomic_DNA"/>
</dbReference>
<sequence>MPTGSKAFLRQGLHFPEMLSIKISLAQAAHGHWRDNTFIAGLRSNRIDAPMLIEGAMDGIRHCA</sequence>
<keyword evidence="2" id="KW-1185">Reference proteome</keyword>